<dbReference type="PROSITE" id="PS51181">
    <property type="entry name" value="PPASE_TENSIN"/>
    <property type="match status" value="1"/>
</dbReference>
<dbReference type="GO" id="GO:0051896">
    <property type="term" value="P:regulation of phosphatidylinositol 3-kinase/protein kinase B signal transduction"/>
    <property type="evidence" value="ECO:0007669"/>
    <property type="project" value="TreeGrafter"/>
</dbReference>
<dbReference type="InterPro" id="IPR000340">
    <property type="entry name" value="Dual-sp_phosphatase_cat-dom"/>
</dbReference>
<dbReference type="GO" id="GO:0004725">
    <property type="term" value="F:protein tyrosine phosphatase activity"/>
    <property type="evidence" value="ECO:0007669"/>
    <property type="project" value="TreeGrafter"/>
</dbReference>
<dbReference type="GO" id="GO:0005634">
    <property type="term" value="C:nucleus"/>
    <property type="evidence" value="ECO:0007669"/>
    <property type="project" value="TreeGrafter"/>
</dbReference>
<dbReference type="EC" id="3.1.3.67" evidence="1"/>
<accession>A0AAE0UBR8</accession>
<feature type="compositionally biased region" description="Basic and acidic residues" evidence="3">
    <location>
        <begin position="177"/>
        <end position="196"/>
    </location>
</feature>
<dbReference type="GO" id="GO:0005886">
    <property type="term" value="C:plasma membrane"/>
    <property type="evidence" value="ECO:0007669"/>
    <property type="project" value="TreeGrafter"/>
</dbReference>
<evidence type="ECO:0000259" key="5">
    <source>
        <dbReference type="PROSITE" id="PS51181"/>
    </source>
</evidence>
<dbReference type="GO" id="GO:0043491">
    <property type="term" value="P:phosphatidylinositol 3-kinase/protein kinase B signal transduction"/>
    <property type="evidence" value="ECO:0007669"/>
    <property type="project" value="TreeGrafter"/>
</dbReference>
<evidence type="ECO:0000256" key="2">
    <source>
        <dbReference type="ARBA" id="ARBA00022801"/>
    </source>
</evidence>
<feature type="compositionally biased region" description="Polar residues" evidence="3">
    <location>
        <begin position="676"/>
        <end position="688"/>
    </location>
</feature>
<dbReference type="CDD" id="cd14497">
    <property type="entry name" value="PTP_PTEN-like"/>
    <property type="match status" value="1"/>
</dbReference>
<keyword evidence="7" id="KW-1185">Reference proteome</keyword>
<dbReference type="Gene3D" id="3.90.190.10">
    <property type="entry name" value="Protein tyrosine phosphatase superfamily"/>
    <property type="match status" value="1"/>
</dbReference>
<dbReference type="GO" id="GO:0005829">
    <property type="term" value="C:cytosol"/>
    <property type="evidence" value="ECO:0007669"/>
    <property type="project" value="TreeGrafter"/>
</dbReference>
<dbReference type="InterPro" id="IPR000387">
    <property type="entry name" value="Tyr_Pase_dom"/>
</dbReference>
<dbReference type="InterPro" id="IPR029021">
    <property type="entry name" value="Prot-tyrosine_phosphatase-like"/>
</dbReference>
<dbReference type="Pfam" id="PF00782">
    <property type="entry name" value="DSPc"/>
    <property type="match status" value="1"/>
</dbReference>
<dbReference type="PANTHER" id="PTHR12305:SF81">
    <property type="entry name" value="PHOSPHATIDYLINOSITOL 3,4,5-TRISPHOSPHATE 3-PHOSPHATASE AND DUAL-SPECIFICITY PROTEIN PHOSPHATASE PTEN"/>
    <property type="match status" value="1"/>
</dbReference>
<dbReference type="EMBL" id="JAUTDP010000006">
    <property type="protein sequence ID" value="KAK3398302.1"/>
    <property type="molecule type" value="Genomic_DNA"/>
</dbReference>
<dbReference type="GO" id="GO:0042995">
    <property type="term" value="C:cell projection"/>
    <property type="evidence" value="ECO:0007669"/>
    <property type="project" value="TreeGrafter"/>
</dbReference>
<feature type="compositionally biased region" description="Polar residues" evidence="3">
    <location>
        <begin position="471"/>
        <end position="506"/>
    </location>
</feature>
<feature type="domain" description="Tyrosine specific protein phosphatases" evidence="4">
    <location>
        <begin position="195"/>
        <end position="240"/>
    </location>
</feature>
<reference evidence="6" key="2">
    <citation type="submission" date="2023-07" db="EMBL/GenBank/DDBJ databases">
        <authorList>
            <consortium name="Lawrence Berkeley National Laboratory"/>
            <person name="Haridas S."/>
            <person name="Hensen N."/>
            <person name="Bonometti L."/>
            <person name="Westerberg I."/>
            <person name="Brannstrom I.O."/>
            <person name="Guillou S."/>
            <person name="Cros-Aarteil S."/>
            <person name="Calhoun S."/>
            <person name="Kuo A."/>
            <person name="Mondo S."/>
            <person name="Pangilinan J."/>
            <person name="Riley R."/>
            <person name="LaButti K."/>
            <person name="Andreopoulos B."/>
            <person name="Lipzen A."/>
            <person name="Chen C."/>
            <person name="Yanf M."/>
            <person name="Daum C."/>
            <person name="Ng V."/>
            <person name="Clum A."/>
            <person name="Steindorff A."/>
            <person name="Ohm R."/>
            <person name="Martin F."/>
            <person name="Silar P."/>
            <person name="Natvig D."/>
            <person name="Lalanne C."/>
            <person name="Gautier V."/>
            <person name="Ament-velasquez S.L."/>
            <person name="Kruys A."/>
            <person name="Hutchinson M.I."/>
            <person name="Powell A.J."/>
            <person name="Barry K."/>
            <person name="Miller A.N."/>
            <person name="Grigoriev I.V."/>
            <person name="Debuchy R."/>
            <person name="Gladieux P."/>
            <person name="Thoren M.H."/>
            <person name="Johannesson H."/>
        </authorList>
    </citation>
    <scope>NUCLEOTIDE SEQUENCE</scope>
    <source>
        <strain evidence="6">FGSC 1904</strain>
    </source>
</reference>
<proteinExistence type="predicted"/>
<gene>
    <name evidence="6" type="ORF">B0T20DRAFT_392708</name>
</gene>
<dbReference type="InterPro" id="IPR051281">
    <property type="entry name" value="Dual-spec_lipid-protein_phosph"/>
</dbReference>
<evidence type="ECO:0000313" key="7">
    <source>
        <dbReference type="Proteomes" id="UP001281003"/>
    </source>
</evidence>
<dbReference type="GO" id="GO:0046856">
    <property type="term" value="P:phosphatidylinositol dephosphorylation"/>
    <property type="evidence" value="ECO:0007669"/>
    <property type="project" value="TreeGrafter"/>
</dbReference>
<evidence type="ECO:0000313" key="6">
    <source>
        <dbReference type="EMBL" id="KAK3398302.1"/>
    </source>
</evidence>
<feature type="compositionally biased region" description="Low complexity" evidence="3">
    <location>
        <begin position="619"/>
        <end position="639"/>
    </location>
</feature>
<dbReference type="PANTHER" id="PTHR12305">
    <property type="entry name" value="PHOSPHATASE WITH HOMOLOGY TO TENSIN"/>
    <property type="match status" value="1"/>
</dbReference>
<evidence type="ECO:0000259" key="4">
    <source>
        <dbReference type="PROSITE" id="PS50056"/>
    </source>
</evidence>
<sequence length="730" mass="78171">MASLLRSIVAGPRLKHEDTGLDLCYVTSNIIATSGPSQTYPQRAYRNPLDRLVTFLDEKHGDGWSIWEFRAEGTGYPDEAVYNRIRHYPWPDHHPPPFRLVPMITASMRNWLDGKDDDPSGGHVEKETTAQTTATTTATTTGAVVAKTETTGTTKTAGPEEVAAGSTGAKDTTNLGKKNDTKGDKNNKLDLDSPRKKGERVVVVHCKAGKGRSGTSICSYLISECGWTMSDALARFTERRMRPNFGKGVSIPSQLRYVGYVDRWANAGKTKKKVYVDRPIEIVEIHVWGLRHGVKLAVEGFADEGKRIETLHTFGKGERIVVQGDAPGGGGLMDMFYDMAGYGAGSKGSSDSEEDDEVPARQESGLDGTKSDVDDVVGGSVRRSRSKEKTGKMGSRASSLMRKISVRRSKSRDSREKDLEQKKSALSGGGSSETSSQGSIPKLGETTANNTKAASQAKDGKAKTIAMPEASQVTQLPSTEQNAVISESTSTLTPTRSKTSSEQQQKPVLADDSEPGGQAVIFKPKKPIIVPNSDINIDIERRSRASASMGLTMVTSVGHVWFNAFFEGNGPEQDGKADESGVFEIEWDKLDGIKGSSRKGTRALDRLSVVWRVAGTGDATTSGATAAAPAAPVPETVITQPGDESPVPQMKPADWKGVDAEHLPREKELGLRAETTESASVSKASSLQDLDITKDNGGGEGKGNDDESLVGVKTSDPKGGELDEAATPKA</sequence>
<protein>
    <recommendedName>
        <fullName evidence="1">phosphatidylinositol-3,4,5-trisphosphate 3-phosphatase</fullName>
        <ecNumber evidence="1">3.1.3.67</ecNumber>
    </recommendedName>
</protein>
<feature type="compositionally biased region" description="Basic and acidic residues" evidence="3">
    <location>
        <begin position="112"/>
        <end position="128"/>
    </location>
</feature>
<dbReference type="PROSITE" id="PS00383">
    <property type="entry name" value="TYR_PHOSPHATASE_1"/>
    <property type="match status" value="1"/>
</dbReference>
<dbReference type="GO" id="GO:0016314">
    <property type="term" value="F:phosphatidylinositol-3,4,5-trisphosphate 3-phosphatase activity"/>
    <property type="evidence" value="ECO:0007669"/>
    <property type="project" value="UniProtKB-EC"/>
</dbReference>
<comment type="caution">
    <text evidence="6">The sequence shown here is derived from an EMBL/GenBank/DDBJ whole genome shotgun (WGS) entry which is preliminary data.</text>
</comment>
<feature type="compositionally biased region" description="Basic and acidic residues" evidence="3">
    <location>
        <begin position="411"/>
        <end position="423"/>
    </location>
</feature>
<feature type="compositionally biased region" description="Low complexity" evidence="3">
    <location>
        <begin position="129"/>
        <end position="157"/>
    </location>
</feature>
<dbReference type="Proteomes" id="UP001281003">
    <property type="component" value="Unassembled WGS sequence"/>
</dbReference>
<dbReference type="AlphaFoldDB" id="A0AAE0UBR8"/>
<dbReference type="SUPFAM" id="SSF52799">
    <property type="entry name" value="(Phosphotyrosine protein) phosphatases II"/>
    <property type="match status" value="1"/>
</dbReference>
<name>A0AAE0UBR8_SORBR</name>
<feature type="region of interest" description="Disordered" evidence="3">
    <location>
        <begin position="112"/>
        <end position="196"/>
    </location>
</feature>
<feature type="region of interest" description="Disordered" evidence="3">
    <location>
        <begin position="619"/>
        <end position="730"/>
    </location>
</feature>
<evidence type="ECO:0000256" key="3">
    <source>
        <dbReference type="SAM" id="MobiDB-lite"/>
    </source>
</evidence>
<dbReference type="InterPro" id="IPR029023">
    <property type="entry name" value="Tensin_phosphatase"/>
</dbReference>
<reference evidence="6" key="1">
    <citation type="journal article" date="2023" name="Mol. Phylogenet. Evol.">
        <title>Genome-scale phylogeny and comparative genomics of the fungal order Sordariales.</title>
        <authorList>
            <person name="Hensen N."/>
            <person name="Bonometti L."/>
            <person name="Westerberg I."/>
            <person name="Brannstrom I.O."/>
            <person name="Guillou S."/>
            <person name="Cros-Aarteil S."/>
            <person name="Calhoun S."/>
            <person name="Haridas S."/>
            <person name="Kuo A."/>
            <person name="Mondo S."/>
            <person name="Pangilinan J."/>
            <person name="Riley R."/>
            <person name="LaButti K."/>
            <person name="Andreopoulos B."/>
            <person name="Lipzen A."/>
            <person name="Chen C."/>
            <person name="Yan M."/>
            <person name="Daum C."/>
            <person name="Ng V."/>
            <person name="Clum A."/>
            <person name="Steindorff A."/>
            <person name="Ohm R.A."/>
            <person name="Martin F."/>
            <person name="Silar P."/>
            <person name="Natvig D.O."/>
            <person name="Lalanne C."/>
            <person name="Gautier V."/>
            <person name="Ament-Velasquez S.L."/>
            <person name="Kruys A."/>
            <person name="Hutchinson M.I."/>
            <person name="Powell A.J."/>
            <person name="Barry K."/>
            <person name="Miller A.N."/>
            <person name="Grigoriev I.V."/>
            <person name="Debuchy R."/>
            <person name="Gladieux P."/>
            <person name="Hiltunen Thoren M."/>
            <person name="Johannesson H."/>
        </authorList>
    </citation>
    <scope>NUCLEOTIDE SEQUENCE</scope>
    <source>
        <strain evidence="6">FGSC 1904</strain>
    </source>
</reference>
<evidence type="ECO:0000256" key="1">
    <source>
        <dbReference type="ARBA" id="ARBA00013015"/>
    </source>
</evidence>
<feature type="domain" description="Phosphatase tensin-type" evidence="5">
    <location>
        <begin position="12"/>
        <end position="268"/>
    </location>
</feature>
<dbReference type="InterPro" id="IPR016130">
    <property type="entry name" value="Tyr_Pase_AS"/>
</dbReference>
<keyword evidence="2" id="KW-0378">Hydrolase</keyword>
<dbReference type="PROSITE" id="PS50056">
    <property type="entry name" value="TYR_PHOSPHATASE_2"/>
    <property type="match status" value="1"/>
</dbReference>
<feature type="region of interest" description="Disordered" evidence="3">
    <location>
        <begin position="344"/>
        <end position="519"/>
    </location>
</feature>
<feature type="compositionally biased region" description="Basic and acidic residues" evidence="3">
    <location>
        <begin position="653"/>
        <end position="675"/>
    </location>
</feature>
<organism evidence="6 7">
    <name type="scientific">Sordaria brevicollis</name>
    <dbReference type="NCBI Taxonomy" id="83679"/>
    <lineage>
        <taxon>Eukaryota</taxon>
        <taxon>Fungi</taxon>
        <taxon>Dikarya</taxon>
        <taxon>Ascomycota</taxon>
        <taxon>Pezizomycotina</taxon>
        <taxon>Sordariomycetes</taxon>
        <taxon>Sordariomycetidae</taxon>
        <taxon>Sordariales</taxon>
        <taxon>Sordariaceae</taxon>
        <taxon>Sordaria</taxon>
    </lineage>
</organism>